<evidence type="ECO:0000313" key="7">
    <source>
        <dbReference type="EMBL" id="NIH55581.1"/>
    </source>
</evidence>
<dbReference type="PANTHER" id="PTHR34857:SF2">
    <property type="entry name" value="SLL0384 PROTEIN"/>
    <property type="match status" value="1"/>
</dbReference>
<evidence type="ECO:0000256" key="2">
    <source>
        <dbReference type="ARBA" id="ARBA00022475"/>
    </source>
</evidence>
<feature type="transmembrane region" description="Helical" evidence="6">
    <location>
        <begin position="68"/>
        <end position="86"/>
    </location>
</feature>
<dbReference type="EMBL" id="JAAMOZ010000001">
    <property type="protein sequence ID" value="NIH55581.1"/>
    <property type="molecule type" value="Genomic_DNA"/>
</dbReference>
<evidence type="ECO:0000256" key="1">
    <source>
        <dbReference type="ARBA" id="ARBA00004141"/>
    </source>
</evidence>
<evidence type="ECO:0000256" key="3">
    <source>
        <dbReference type="ARBA" id="ARBA00022692"/>
    </source>
</evidence>
<protein>
    <submittedName>
        <fullName evidence="7">Energy-coupling factor transport system permease protein</fullName>
    </submittedName>
</protein>
<evidence type="ECO:0000256" key="5">
    <source>
        <dbReference type="ARBA" id="ARBA00023136"/>
    </source>
</evidence>
<keyword evidence="3 6" id="KW-0812">Transmembrane</keyword>
<evidence type="ECO:0000256" key="6">
    <source>
        <dbReference type="SAM" id="Phobius"/>
    </source>
</evidence>
<accession>A0ABX0SFQ8</accession>
<dbReference type="RefSeq" id="WP_167164050.1">
    <property type="nucleotide sequence ID" value="NZ_BAAAOO010000012.1"/>
</dbReference>
<evidence type="ECO:0000256" key="4">
    <source>
        <dbReference type="ARBA" id="ARBA00022989"/>
    </source>
</evidence>
<evidence type="ECO:0000313" key="8">
    <source>
        <dbReference type="Proteomes" id="UP000749311"/>
    </source>
</evidence>
<sequence>MTVDPAPHLRQPTRLDRLNPVTRLALAILASVPILATLDLVSAGTMLVCQLIAFLACGVPARRLARRLAPLLLIAPIGAISMALYGKPGGRIWAHWWLLTVSDDSLVMAGAVFLRILVLGTAAIVLVGGADPTRMADGMAQIVRLPERFVLGTLAGVRMIGLFAEDWRTMTLARRARGLGDAGRVRRFATMAFALLVFAIRRGTKLATAMEARGFGGKQKRTWARPSSLGLPDLVGLLVTLAICALSIGLAVRMGTFWFVGWS</sequence>
<organism evidence="7 8">
    <name type="scientific">Brooklawnia cerclae</name>
    <dbReference type="NCBI Taxonomy" id="349934"/>
    <lineage>
        <taxon>Bacteria</taxon>
        <taxon>Bacillati</taxon>
        <taxon>Actinomycetota</taxon>
        <taxon>Actinomycetes</taxon>
        <taxon>Propionibacteriales</taxon>
        <taxon>Propionibacteriaceae</taxon>
        <taxon>Brooklawnia</taxon>
    </lineage>
</organism>
<comment type="caution">
    <text evidence="7">The sequence shown here is derived from an EMBL/GenBank/DDBJ whole genome shotgun (WGS) entry which is preliminary data.</text>
</comment>
<dbReference type="Pfam" id="PF02361">
    <property type="entry name" value="CbiQ"/>
    <property type="match status" value="1"/>
</dbReference>
<keyword evidence="5 6" id="KW-0472">Membrane</keyword>
<dbReference type="PANTHER" id="PTHR34857">
    <property type="entry name" value="SLL0384 PROTEIN"/>
    <property type="match status" value="1"/>
</dbReference>
<feature type="transmembrane region" description="Helical" evidence="6">
    <location>
        <begin position="24"/>
        <end position="56"/>
    </location>
</feature>
<proteinExistence type="predicted"/>
<keyword evidence="4 6" id="KW-1133">Transmembrane helix</keyword>
<reference evidence="7 8" key="1">
    <citation type="submission" date="2020-02" db="EMBL/GenBank/DDBJ databases">
        <title>Sequencing the genomes of 1000 actinobacteria strains.</title>
        <authorList>
            <person name="Klenk H.-P."/>
        </authorList>
    </citation>
    <scope>NUCLEOTIDE SEQUENCE [LARGE SCALE GENOMIC DNA]</scope>
    <source>
        <strain evidence="7 8">DSM 19609</strain>
    </source>
</reference>
<dbReference type="InterPro" id="IPR051611">
    <property type="entry name" value="ECF_transporter_component"/>
</dbReference>
<feature type="transmembrane region" description="Helical" evidence="6">
    <location>
        <begin position="234"/>
        <end position="260"/>
    </location>
</feature>
<keyword evidence="2" id="KW-1003">Cell membrane</keyword>
<dbReference type="Proteomes" id="UP000749311">
    <property type="component" value="Unassembled WGS sequence"/>
</dbReference>
<gene>
    <name evidence="7" type="ORF">FB473_000226</name>
</gene>
<name>A0ABX0SFQ8_9ACTN</name>
<comment type="subcellular location">
    <subcellularLocation>
        <location evidence="1">Membrane</location>
        <topology evidence="1">Multi-pass membrane protein</topology>
    </subcellularLocation>
</comment>
<feature type="transmembrane region" description="Helical" evidence="6">
    <location>
        <begin position="106"/>
        <end position="127"/>
    </location>
</feature>
<dbReference type="CDD" id="cd16914">
    <property type="entry name" value="EcfT"/>
    <property type="match status" value="1"/>
</dbReference>
<keyword evidence="8" id="KW-1185">Reference proteome</keyword>
<dbReference type="InterPro" id="IPR003339">
    <property type="entry name" value="ABC/ECF_trnsptr_transmembrane"/>
</dbReference>